<accession>A0A3A5HAP2</accession>
<keyword evidence="2" id="KW-0472">Membrane</keyword>
<evidence type="ECO:0000313" key="4">
    <source>
        <dbReference type="Proteomes" id="UP000276542"/>
    </source>
</evidence>
<evidence type="ECO:0000313" key="3">
    <source>
        <dbReference type="EMBL" id="RJS46475.1"/>
    </source>
</evidence>
<feature type="region of interest" description="Disordered" evidence="1">
    <location>
        <begin position="43"/>
        <end position="68"/>
    </location>
</feature>
<keyword evidence="4" id="KW-1185">Reference proteome</keyword>
<keyword evidence="2" id="KW-1133">Transmembrane helix</keyword>
<dbReference type="RefSeq" id="WP_120060447.1">
    <property type="nucleotide sequence ID" value="NZ_QYRP01000002.1"/>
</dbReference>
<feature type="transmembrane region" description="Helical" evidence="2">
    <location>
        <begin position="6"/>
        <end position="29"/>
    </location>
</feature>
<dbReference type="AlphaFoldDB" id="A0A3A5HAP2"/>
<evidence type="ECO:0000256" key="2">
    <source>
        <dbReference type="SAM" id="Phobius"/>
    </source>
</evidence>
<gene>
    <name evidence="3" type="ORF">D4739_09805</name>
</gene>
<organism evidence="3 4">
    <name type="scientific">Nocardioides cavernaquae</name>
    <dbReference type="NCBI Taxonomy" id="2321396"/>
    <lineage>
        <taxon>Bacteria</taxon>
        <taxon>Bacillati</taxon>
        <taxon>Actinomycetota</taxon>
        <taxon>Actinomycetes</taxon>
        <taxon>Propionibacteriales</taxon>
        <taxon>Nocardioidaceae</taxon>
        <taxon>Nocardioides</taxon>
    </lineage>
</organism>
<name>A0A3A5HAP2_9ACTN</name>
<dbReference type="Proteomes" id="UP000276542">
    <property type="component" value="Unassembled WGS sequence"/>
</dbReference>
<keyword evidence="2" id="KW-0812">Transmembrane</keyword>
<evidence type="ECO:0000256" key="1">
    <source>
        <dbReference type="SAM" id="MobiDB-lite"/>
    </source>
</evidence>
<proteinExistence type="predicted"/>
<sequence>MGQAVGIFLPMLVFMLIPVLIPVVTSMIGRVVDALSAQREVSPAMRATEAARHAASTRESRPEVATVS</sequence>
<dbReference type="EMBL" id="QYRP01000002">
    <property type="protein sequence ID" value="RJS46475.1"/>
    <property type="molecule type" value="Genomic_DNA"/>
</dbReference>
<protein>
    <submittedName>
        <fullName evidence="3">Uncharacterized protein</fullName>
    </submittedName>
</protein>
<comment type="caution">
    <text evidence="3">The sequence shown here is derived from an EMBL/GenBank/DDBJ whole genome shotgun (WGS) entry which is preliminary data.</text>
</comment>
<feature type="compositionally biased region" description="Basic and acidic residues" evidence="1">
    <location>
        <begin position="49"/>
        <end position="62"/>
    </location>
</feature>
<reference evidence="4" key="1">
    <citation type="submission" date="2018-09" db="EMBL/GenBank/DDBJ databases">
        <authorList>
            <person name="Zhu H."/>
        </authorList>
    </citation>
    <scope>NUCLEOTIDE SEQUENCE [LARGE SCALE GENOMIC DNA]</scope>
    <source>
        <strain evidence="4">K1W22B-1</strain>
    </source>
</reference>